<evidence type="ECO:0000313" key="5">
    <source>
        <dbReference type="JaponicusDB" id="SJAG_00187"/>
    </source>
</evidence>
<evidence type="ECO:0000256" key="2">
    <source>
        <dbReference type="PROSITE-ProRule" id="PRU00035"/>
    </source>
</evidence>
<dbReference type="RefSeq" id="XP_002171483.1">
    <property type="nucleotide sequence ID" value="XM_002171447.2"/>
</dbReference>
<evidence type="ECO:0000313" key="4">
    <source>
        <dbReference type="EMBL" id="EEB05190.1"/>
    </source>
</evidence>
<dbReference type="GO" id="GO:0035267">
    <property type="term" value="C:NuA4 histone acetyltransferase complex"/>
    <property type="evidence" value="ECO:0007669"/>
    <property type="project" value="EnsemblFungi"/>
</dbReference>
<evidence type="ECO:0000256" key="1">
    <source>
        <dbReference type="ARBA" id="ARBA00023117"/>
    </source>
</evidence>
<proteinExistence type="predicted"/>
<dbReference type="STRING" id="402676.B6JXP6"/>
<protein>
    <submittedName>
        <fullName evidence="4">Bromodomain containing protein 1</fullName>
    </submittedName>
</protein>
<evidence type="ECO:0000259" key="3">
    <source>
        <dbReference type="PROSITE" id="PS50014"/>
    </source>
</evidence>
<keyword evidence="6" id="KW-1185">Reference proteome</keyword>
<dbReference type="PANTHER" id="PTHR15398:SF4">
    <property type="entry name" value="BROMODOMAIN-CONTAINING PROTEIN 8 ISOFORM X1"/>
    <property type="match status" value="1"/>
</dbReference>
<reference evidence="4 6" key="1">
    <citation type="journal article" date="2011" name="Science">
        <title>Comparative functional genomics of the fission yeasts.</title>
        <authorList>
            <person name="Rhind N."/>
            <person name="Chen Z."/>
            <person name="Yassour M."/>
            <person name="Thompson D.A."/>
            <person name="Haas B.J."/>
            <person name="Habib N."/>
            <person name="Wapinski I."/>
            <person name="Roy S."/>
            <person name="Lin M.F."/>
            <person name="Heiman D.I."/>
            <person name="Young S.K."/>
            <person name="Furuya K."/>
            <person name="Guo Y."/>
            <person name="Pidoux A."/>
            <person name="Chen H.M."/>
            <person name="Robbertse B."/>
            <person name="Goldberg J.M."/>
            <person name="Aoki K."/>
            <person name="Bayne E.H."/>
            <person name="Berlin A.M."/>
            <person name="Desjardins C.A."/>
            <person name="Dobbs E."/>
            <person name="Dukaj L."/>
            <person name="Fan L."/>
            <person name="FitzGerald M.G."/>
            <person name="French C."/>
            <person name="Gujja S."/>
            <person name="Hansen K."/>
            <person name="Keifenheim D."/>
            <person name="Levin J.Z."/>
            <person name="Mosher R.A."/>
            <person name="Mueller C.A."/>
            <person name="Pfiffner J."/>
            <person name="Priest M."/>
            <person name="Russ C."/>
            <person name="Smialowska A."/>
            <person name="Swoboda P."/>
            <person name="Sykes S.M."/>
            <person name="Vaughn M."/>
            <person name="Vengrova S."/>
            <person name="Yoder R."/>
            <person name="Zeng Q."/>
            <person name="Allshire R."/>
            <person name="Baulcombe D."/>
            <person name="Birren B.W."/>
            <person name="Brown W."/>
            <person name="Ekwall K."/>
            <person name="Kellis M."/>
            <person name="Leatherwood J."/>
            <person name="Levin H."/>
            <person name="Margalit H."/>
            <person name="Martienssen R."/>
            <person name="Nieduszynski C.A."/>
            <person name="Spatafora J.W."/>
            <person name="Friedman N."/>
            <person name="Dalgaard J.Z."/>
            <person name="Baumann P."/>
            <person name="Niki H."/>
            <person name="Regev A."/>
            <person name="Nusbaum C."/>
        </authorList>
    </citation>
    <scope>NUCLEOTIDE SEQUENCE [LARGE SCALE GENOMIC DNA]</scope>
    <source>
        <strain evidence="6">yFS275 / FY16936</strain>
    </source>
</reference>
<dbReference type="VEuPathDB" id="FungiDB:SJAG_00187"/>
<dbReference type="Pfam" id="PF00439">
    <property type="entry name" value="Bromodomain"/>
    <property type="match status" value="1"/>
</dbReference>
<keyword evidence="1 2" id="KW-0103">Bromodomain</keyword>
<dbReference type="PRINTS" id="PR00503">
    <property type="entry name" value="BROMODOMAIN"/>
</dbReference>
<dbReference type="GeneID" id="7047775"/>
<dbReference type="EMBL" id="KE651166">
    <property type="protein sequence ID" value="EEB05190.1"/>
    <property type="molecule type" value="Genomic_DNA"/>
</dbReference>
<dbReference type="Gene3D" id="1.20.920.10">
    <property type="entry name" value="Bromodomain-like"/>
    <property type="match status" value="1"/>
</dbReference>
<evidence type="ECO:0000313" key="6">
    <source>
        <dbReference type="Proteomes" id="UP000001744"/>
    </source>
</evidence>
<dbReference type="GO" id="GO:0006325">
    <property type="term" value="P:chromatin organization"/>
    <property type="evidence" value="ECO:0007669"/>
    <property type="project" value="UniProtKB-ARBA"/>
</dbReference>
<dbReference type="HOGENOM" id="CLU_082816_0_0_1"/>
<dbReference type="JaponicusDB" id="SJAG_00187">
    <property type="gene designation" value="bdc1"/>
</dbReference>
<sequence length="238" mass="27256">MDLCDDVNLLVYITITQSHPDWSEDTVKSELAQNPFTIQTPSAEQYDRVKDALHTKLEEAEDQPSPTAVKDKVRSRLISKLIDEIHKCDTKIVALSTAKSKAQTPVPKATPTPPISGRQLRRQELKQKRLQNIMMNMIDNISNHRSGTPFSHPVNPKEAPDYASLVRLPQDLRTIKTQIKDGVIFTFEQFHREVLRVFANSEMYNGSDKTSALSIWGKECFKYTEELFDLYYQAENET</sequence>
<name>B6JXP6_SCHJY</name>
<dbReference type="InterPro" id="IPR001487">
    <property type="entry name" value="Bromodomain"/>
</dbReference>
<dbReference type="SMART" id="SM00297">
    <property type="entry name" value="BROMO"/>
    <property type="match status" value="1"/>
</dbReference>
<dbReference type="Proteomes" id="UP000001744">
    <property type="component" value="Unassembled WGS sequence"/>
</dbReference>
<dbReference type="AlphaFoldDB" id="B6JXP6"/>
<accession>B6JXP6</accession>
<dbReference type="eggNOG" id="KOG1472">
    <property type="taxonomic scope" value="Eukaryota"/>
</dbReference>
<dbReference type="PROSITE" id="PS50014">
    <property type="entry name" value="BROMODOMAIN_2"/>
    <property type="match status" value="1"/>
</dbReference>
<feature type="domain" description="Bromo" evidence="3">
    <location>
        <begin position="142"/>
        <end position="212"/>
    </location>
</feature>
<dbReference type="InterPro" id="IPR036427">
    <property type="entry name" value="Bromodomain-like_sf"/>
</dbReference>
<dbReference type="PANTHER" id="PTHR15398">
    <property type="entry name" value="BROMODOMAIN-CONTAINING PROTEIN 8"/>
    <property type="match status" value="1"/>
</dbReference>
<dbReference type="SUPFAM" id="SSF47370">
    <property type="entry name" value="Bromodomain"/>
    <property type="match status" value="1"/>
</dbReference>
<organism evidence="4 6">
    <name type="scientific">Schizosaccharomyces japonicus (strain yFS275 / FY16936)</name>
    <name type="common">Fission yeast</name>
    <dbReference type="NCBI Taxonomy" id="402676"/>
    <lineage>
        <taxon>Eukaryota</taxon>
        <taxon>Fungi</taxon>
        <taxon>Dikarya</taxon>
        <taxon>Ascomycota</taxon>
        <taxon>Taphrinomycotina</taxon>
        <taxon>Schizosaccharomycetes</taxon>
        <taxon>Schizosaccharomycetales</taxon>
        <taxon>Schizosaccharomycetaceae</taxon>
        <taxon>Schizosaccharomyces</taxon>
    </lineage>
</organism>
<gene>
    <name evidence="5" type="primary">bdc1</name>
    <name evidence="4" type="ORF">SJAG_00187</name>
</gene>